<feature type="transmembrane region" description="Helical" evidence="1">
    <location>
        <begin position="12"/>
        <end position="30"/>
    </location>
</feature>
<organism evidence="2">
    <name type="scientific">Siphoviridae sp. ctEBu1</name>
    <dbReference type="NCBI Taxonomy" id="2825393"/>
    <lineage>
        <taxon>Viruses</taxon>
        <taxon>Duplodnaviria</taxon>
        <taxon>Heunggongvirae</taxon>
        <taxon>Uroviricota</taxon>
        <taxon>Caudoviricetes</taxon>
    </lineage>
</organism>
<keyword evidence="1" id="KW-0812">Transmembrane</keyword>
<name>A0A8S5QHW9_9CAUD</name>
<evidence type="ECO:0000256" key="1">
    <source>
        <dbReference type="SAM" id="Phobius"/>
    </source>
</evidence>
<accession>A0A8S5QHW9</accession>
<keyword evidence="1" id="KW-1133">Transmembrane helix</keyword>
<keyword evidence="1" id="KW-0472">Membrane</keyword>
<proteinExistence type="predicted"/>
<evidence type="ECO:0000313" key="2">
    <source>
        <dbReference type="EMBL" id="DAE18132.1"/>
    </source>
</evidence>
<protein>
    <submittedName>
        <fullName evidence="2">PilA, PilC, PilN, PilO, PilM, pilus, ring, membrane channel</fullName>
    </submittedName>
</protein>
<dbReference type="EMBL" id="BK015651">
    <property type="protein sequence ID" value="DAE18132.1"/>
    <property type="molecule type" value="Genomic_DNA"/>
</dbReference>
<reference evidence="2" key="1">
    <citation type="journal article" date="2021" name="Proc. Natl. Acad. Sci. U.S.A.">
        <title>A Catalog of Tens of Thousands of Viruses from Human Metagenomes Reveals Hidden Associations with Chronic Diseases.</title>
        <authorList>
            <person name="Tisza M.J."/>
            <person name="Buck C.B."/>
        </authorList>
    </citation>
    <scope>NUCLEOTIDE SEQUENCE</scope>
    <source>
        <strain evidence="2">CtEBu1</strain>
    </source>
</reference>
<sequence>MDEFLEVFGDLKVATVITVLVAIFFIWKLYKTARKQLIEKYKKEEAKEKQVQEIIDQAANYPKWHQQSLDIQQKFSDAIAAIEASQNNNLELLNHLGRMLAENEATTCRYRILRFNDEILHDQRHTKEHFDQILDDVTRYEKFCKDHPEYENNKAILAIENIKRVYKKCTDEGTFL</sequence>